<reference evidence="16 17" key="1">
    <citation type="journal article" date="2018" name="Nat. Biotechnol.">
        <title>A standardized bacterial taxonomy based on genome phylogeny substantially revises the tree of life.</title>
        <authorList>
            <person name="Parks D.H."/>
            <person name="Chuvochina M."/>
            <person name="Waite D.W."/>
            <person name="Rinke C."/>
            <person name="Skarshewski A."/>
            <person name="Chaumeil P.A."/>
            <person name="Hugenholtz P."/>
        </authorList>
    </citation>
    <scope>NUCLEOTIDE SEQUENCE [LARGE SCALE GENOMIC DNA]</scope>
    <source>
        <strain evidence="16">UBA10948</strain>
    </source>
</reference>
<gene>
    <name evidence="12" type="primary">tig</name>
    <name evidence="16" type="ORF">DDZ44_05190</name>
</gene>
<dbReference type="Proteomes" id="UP000263273">
    <property type="component" value="Unassembled WGS sequence"/>
</dbReference>
<organism evidence="16 17">
    <name type="scientific">Syntrophomonas wolfei</name>
    <dbReference type="NCBI Taxonomy" id="863"/>
    <lineage>
        <taxon>Bacteria</taxon>
        <taxon>Bacillati</taxon>
        <taxon>Bacillota</taxon>
        <taxon>Clostridia</taxon>
        <taxon>Eubacteriales</taxon>
        <taxon>Syntrophomonadaceae</taxon>
        <taxon>Syntrophomonas</taxon>
    </lineage>
</organism>
<dbReference type="SUPFAM" id="SSF109998">
    <property type="entry name" value="Triger factor/SurA peptide-binding domain-like"/>
    <property type="match status" value="1"/>
</dbReference>
<keyword evidence="5 12" id="KW-0132">Cell division</keyword>
<dbReference type="AlphaFoldDB" id="A0A354YVU4"/>
<dbReference type="GO" id="GO:0051301">
    <property type="term" value="P:cell division"/>
    <property type="evidence" value="ECO:0007669"/>
    <property type="project" value="UniProtKB-KW"/>
</dbReference>
<dbReference type="EMBL" id="DNZF01000113">
    <property type="protein sequence ID" value="HBK53314.1"/>
    <property type="molecule type" value="Genomic_DNA"/>
</dbReference>
<evidence type="ECO:0000256" key="7">
    <source>
        <dbReference type="ARBA" id="ARBA00023186"/>
    </source>
</evidence>
<dbReference type="SUPFAM" id="SSF102735">
    <property type="entry name" value="Trigger factor ribosome-binding domain"/>
    <property type="match status" value="1"/>
</dbReference>
<sequence>MTAKLEKIENSEAYIEIEVSAEQVEEGLQYAYRKVVKQVAIPGFRKGKAPRELLELQFGKEVLFQDALEYIVPEAYEKALEELNIKPIAQPEFDINDPESGQPFKFNARVPVKPEVKLGEIEGIEVEIPDFQVKEEDVIQRLEDMRRHYAQVAEKIEEPAAMGDKLNIDFEGFIDGEAFAGGRGEDYSLELGSNTFIPGFEEQLVGLKAGESKDVLVTFPESYHAEDLAGKEAVFQVSVKRIETTEARELNDEFAQEVSQFNTIDELRQDIRKNLEEMAESRRKESIKTELMEKALENCDIPVPDAVINMQVERMLQDFEQRMAYQGLTLEQYFQFTNSNREDFSQKIWPEAEKSVKGDFMLEKLAEEKGMEVSEEELNEHIMKLADSFGMEVDKIKEELGDAIENIRTGLKIDKAIDFLIDKAVIKEAAEIATAAAE</sequence>
<dbReference type="Pfam" id="PF00254">
    <property type="entry name" value="FKBP_C"/>
    <property type="match status" value="1"/>
</dbReference>
<accession>A0A354YVU4</accession>
<dbReference type="PIRSF" id="PIRSF003095">
    <property type="entry name" value="Trigger_factor"/>
    <property type="match status" value="1"/>
</dbReference>
<comment type="domain">
    <text evidence="12">Consists of 3 domains; the N-terminus binds the ribosome, the middle domain has PPIase activity, while the C-terminus has intrinsic chaperone activity on its own.</text>
</comment>
<dbReference type="InterPro" id="IPR036611">
    <property type="entry name" value="Trigger_fac_ribosome-bd_sf"/>
</dbReference>
<evidence type="ECO:0000256" key="5">
    <source>
        <dbReference type="ARBA" id="ARBA00022618"/>
    </source>
</evidence>
<comment type="function">
    <text evidence="10 12">Involved in protein export. Acts as a chaperone by maintaining the newly synthesized protein in an open conformation. Functions as a peptidyl-prolyl cis-trans isomerase.</text>
</comment>
<name>A0A354YVU4_9FIRM</name>
<evidence type="ECO:0000256" key="8">
    <source>
        <dbReference type="ARBA" id="ARBA00023235"/>
    </source>
</evidence>
<dbReference type="InterPro" id="IPR037041">
    <property type="entry name" value="Trigger_fac_C_sf"/>
</dbReference>
<keyword evidence="6 12" id="KW-0697">Rotamase</keyword>
<dbReference type="InterPro" id="IPR008881">
    <property type="entry name" value="Trigger_fac_ribosome-bd_bac"/>
</dbReference>
<keyword evidence="9 12" id="KW-0131">Cell cycle</keyword>
<proteinExistence type="inferred from homology"/>
<evidence type="ECO:0000313" key="16">
    <source>
        <dbReference type="EMBL" id="HBK53314.1"/>
    </source>
</evidence>
<keyword evidence="8 12" id="KW-0413">Isomerase</keyword>
<dbReference type="NCBIfam" id="TIGR00115">
    <property type="entry name" value="tig"/>
    <property type="match status" value="1"/>
</dbReference>
<dbReference type="GO" id="GO:0005737">
    <property type="term" value="C:cytoplasm"/>
    <property type="evidence" value="ECO:0007669"/>
    <property type="project" value="UniProtKB-SubCell"/>
</dbReference>
<dbReference type="InterPro" id="IPR008880">
    <property type="entry name" value="Trigger_fac_C"/>
</dbReference>
<evidence type="ECO:0000256" key="4">
    <source>
        <dbReference type="ARBA" id="ARBA00016902"/>
    </source>
</evidence>
<keyword evidence="12" id="KW-0963">Cytoplasm</keyword>
<comment type="similarity">
    <text evidence="2 12 14">Belongs to the FKBP-type PPIase family. Tig subfamily.</text>
</comment>
<protein>
    <recommendedName>
        <fullName evidence="4 12">Trigger factor</fullName>
        <shortName evidence="12">TF</shortName>
        <ecNumber evidence="3 12">5.2.1.8</ecNumber>
    </recommendedName>
    <alternativeName>
        <fullName evidence="11 12">PPIase</fullName>
    </alternativeName>
</protein>
<dbReference type="InterPro" id="IPR005215">
    <property type="entry name" value="Trig_fac"/>
</dbReference>
<dbReference type="EC" id="5.2.1.8" evidence="3 12"/>
<evidence type="ECO:0000256" key="1">
    <source>
        <dbReference type="ARBA" id="ARBA00000971"/>
    </source>
</evidence>
<dbReference type="Gene3D" id="3.10.50.40">
    <property type="match status" value="1"/>
</dbReference>
<dbReference type="PROSITE" id="PS50059">
    <property type="entry name" value="FKBP_PPIASE"/>
    <property type="match status" value="1"/>
</dbReference>
<dbReference type="GO" id="GO:0015031">
    <property type="term" value="P:protein transport"/>
    <property type="evidence" value="ECO:0007669"/>
    <property type="project" value="UniProtKB-UniRule"/>
</dbReference>
<dbReference type="InterPro" id="IPR046357">
    <property type="entry name" value="PPIase_dom_sf"/>
</dbReference>
<dbReference type="PANTHER" id="PTHR30560">
    <property type="entry name" value="TRIGGER FACTOR CHAPERONE AND PEPTIDYL-PROLYL CIS/TRANS ISOMERASE"/>
    <property type="match status" value="1"/>
</dbReference>
<evidence type="ECO:0000256" key="11">
    <source>
        <dbReference type="ARBA" id="ARBA00029986"/>
    </source>
</evidence>
<evidence type="ECO:0000256" key="9">
    <source>
        <dbReference type="ARBA" id="ARBA00023306"/>
    </source>
</evidence>
<evidence type="ECO:0000256" key="14">
    <source>
        <dbReference type="RuleBase" id="RU003914"/>
    </source>
</evidence>
<dbReference type="Gene3D" id="1.10.3120.10">
    <property type="entry name" value="Trigger factor, C-terminal domain"/>
    <property type="match status" value="1"/>
</dbReference>
<dbReference type="Gene3D" id="3.30.70.1050">
    <property type="entry name" value="Trigger factor ribosome-binding domain"/>
    <property type="match status" value="1"/>
</dbReference>
<evidence type="ECO:0000256" key="2">
    <source>
        <dbReference type="ARBA" id="ARBA00005464"/>
    </source>
</evidence>
<evidence type="ECO:0000256" key="12">
    <source>
        <dbReference type="HAMAP-Rule" id="MF_00303"/>
    </source>
</evidence>
<keyword evidence="7 12" id="KW-0143">Chaperone</keyword>
<dbReference type="STRING" id="378794.GCA_001570625_02121"/>
<evidence type="ECO:0000256" key="13">
    <source>
        <dbReference type="PROSITE-ProRule" id="PRU00277"/>
    </source>
</evidence>
<dbReference type="SUPFAM" id="SSF54534">
    <property type="entry name" value="FKBP-like"/>
    <property type="match status" value="1"/>
</dbReference>
<evidence type="ECO:0000256" key="3">
    <source>
        <dbReference type="ARBA" id="ARBA00013194"/>
    </source>
</evidence>
<dbReference type="GO" id="GO:0043022">
    <property type="term" value="F:ribosome binding"/>
    <property type="evidence" value="ECO:0007669"/>
    <property type="project" value="TreeGrafter"/>
</dbReference>
<comment type="caution">
    <text evidence="16">The sequence shown here is derived from an EMBL/GenBank/DDBJ whole genome shotgun (WGS) entry which is preliminary data.</text>
</comment>
<feature type="domain" description="PPIase FKBP-type" evidence="15">
    <location>
        <begin position="163"/>
        <end position="245"/>
    </location>
</feature>
<dbReference type="GO" id="GO:0051083">
    <property type="term" value="P:'de novo' cotranslational protein folding"/>
    <property type="evidence" value="ECO:0007669"/>
    <property type="project" value="TreeGrafter"/>
</dbReference>
<dbReference type="GO" id="GO:0043335">
    <property type="term" value="P:protein unfolding"/>
    <property type="evidence" value="ECO:0007669"/>
    <property type="project" value="TreeGrafter"/>
</dbReference>
<comment type="subcellular location">
    <subcellularLocation>
        <location evidence="12">Cytoplasm</location>
    </subcellularLocation>
    <text evidence="12">About half TF is bound to the ribosome near the polypeptide exit tunnel while the other half is free in the cytoplasm.</text>
</comment>
<evidence type="ECO:0000256" key="10">
    <source>
        <dbReference type="ARBA" id="ARBA00024849"/>
    </source>
</evidence>
<dbReference type="GO" id="GO:0003755">
    <property type="term" value="F:peptidyl-prolyl cis-trans isomerase activity"/>
    <property type="evidence" value="ECO:0007669"/>
    <property type="project" value="UniProtKB-UniRule"/>
</dbReference>
<dbReference type="Pfam" id="PF05697">
    <property type="entry name" value="Trigger_N"/>
    <property type="match status" value="1"/>
</dbReference>
<dbReference type="FunFam" id="3.10.50.40:FF:000001">
    <property type="entry name" value="Trigger factor"/>
    <property type="match status" value="1"/>
</dbReference>
<dbReference type="InterPro" id="IPR001179">
    <property type="entry name" value="PPIase_FKBP_dom"/>
</dbReference>
<evidence type="ECO:0000256" key="6">
    <source>
        <dbReference type="ARBA" id="ARBA00023110"/>
    </source>
</evidence>
<comment type="catalytic activity">
    <reaction evidence="1 12 13">
        <text>[protein]-peptidylproline (omega=180) = [protein]-peptidylproline (omega=0)</text>
        <dbReference type="Rhea" id="RHEA:16237"/>
        <dbReference type="Rhea" id="RHEA-COMP:10747"/>
        <dbReference type="Rhea" id="RHEA-COMP:10748"/>
        <dbReference type="ChEBI" id="CHEBI:83833"/>
        <dbReference type="ChEBI" id="CHEBI:83834"/>
        <dbReference type="EC" id="5.2.1.8"/>
    </reaction>
</comment>
<dbReference type="RefSeq" id="WP_061214561.1">
    <property type="nucleotide sequence ID" value="NZ_DCDX01000056.1"/>
</dbReference>
<evidence type="ECO:0000313" key="17">
    <source>
        <dbReference type="Proteomes" id="UP000263273"/>
    </source>
</evidence>
<dbReference type="HAMAP" id="MF_00303">
    <property type="entry name" value="Trigger_factor_Tig"/>
    <property type="match status" value="1"/>
</dbReference>
<dbReference type="GO" id="GO:0044183">
    <property type="term" value="F:protein folding chaperone"/>
    <property type="evidence" value="ECO:0007669"/>
    <property type="project" value="TreeGrafter"/>
</dbReference>
<dbReference type="InterPro" id="IPR027304">
    <property type="entry name" value="Trigger_fact/SurA_dom_sf"/>
</dbReference>
<dbReference type="PANTHER" id="PTHR30560:SF3">
    <property type="entry name" value="TRIGGER FACTOR-LIKE PROTEIN TIG, CHLOROPLASTIC"/>
    <property type="match status" value="1"/>
</dbReference>
<dbReference type="Pfam" id="PF05698">
    <property type="entry name" value="Trigger_C"/>
    <property type="match status" value="1"/>
</dbReference>
<evidence type="ECO:0000259" key="15">
    <source>
        <dbReference type="PROSITE" id="PS50059"/>
    </source>
</evidence>